<name>A0A3G3IEK0_9ARCH</name>
<protein>
    <submittedName>
        <fullName evidence="1">Uncharacterized protein</fullName>
    </submittedName>
</protein>
<evidence type="ECO:0000313" key="1">
    <source>
        <dbReference type="EMBL" id="AYQ54230.1"/>
    </source>
</evidence>
<accession>A0A3G3IEK0</accession>
<organism evidence="1 2">
    <name type="scientific">Methanomethylophilus alvi</name>
    <dbReference type="NCBI Taxonomy" id="1291540"/>
    <lineage>
        <taxon>Archaea</taxon>
        <taxon>Methanobacteriati</taxon>
        <taxon>Thermoplasmatota</taxon>
        <taxon>Thermoplasmata</taxon>
        <taxon>Methanomassiliicoccales</taxon>
        <taxon>Methanomethylophilaceae</taxon>
        <taxon>Methanomethylophilus</taxon>
    </lineage>
</organism>
<gene>
    <name evidence="1" type="ORF">BKD89_00130</name>
</gene>
<dbReference type="Proteomes" id="UP000273278">
    <property type="component" value="Chromosome"/>
</dbReference>
<proteinExistence type="predicted"/>
<dbReference type="AlphaFoldDB" id="A0A3G3IEK0"/>
<sequence length="185" mass="20865">MPDNYFIPEAHGKDMCKDDTRPPYRTVSFSGYLSEIGIHPWVSDIAANSIRYGTPIDRSVADRMSKAFRGFVGGRICAGTVSEAVSRQGYTVSDVGRDCFSVMMNGDVWHICLDILPDKGSAGRTVVLRDGVPSMDGEVSYLPYYAAGMFTCLDPVRRDEFRQRRVEYHWPDTSISGRRRIYRCL</sequence>
<evidence type="ECO:0000313" key="2">
    <source>
        <dbReference type="Proteomes" id="UP000273278"/>
    </source>
</evidence>
<reference evidence="1 2" key="1">
    <citation type="submission" date="2016-10" db="EMBL/GenBank/DDBJ databases">
        <title>Complete genome of the TMA-utilizing, human hosted archaeon Methanomethylophilus alvus Gen. nov, sp. nov., strain Mx-05, derived from a pure culture.</title>
        <authorList>
            <person name="Brugere J.-F."/>
            <person name="Ben Hania W."/>
            <person name="Chaudhary P.P."/>
            <person name="Gaci N."/>
            <person name="Borrel G."/>
            <person name="Cao Van Tuat L."/>
            <person name="Fardeau M.-L."/>
            <person name="Harris H.M.B."/>
            <person name="O'Toole P.W."/>
            <person name="Ollivier B."/>
        </authorList>
    </citation>
    <scope>NUCLEOTIDE SEQUENCE [LARGE SCALE GENOMIC DNA]</scope>
    <source>
        <strain evidence="1 2">Mx-05</strain>
    </source>
</reference>
<dbReference type="EMBL" id="CP017686">
    <property type="protein sequence ID" value="AYQ54230.1"/>
    <property type="molecule type" value="Genomic_DNA"/>
</dbReference>